<accession>A0A853J7H7</accession>
<dbReference type="InterPro" id="IPR004045">
    <property type="entry name" value="Glutathione_S-Trfase_N"/>
</dbReference>
<dbReference type="Pfam" id="PF13409">
    <property type="entry name" value="GST_N_2"/>
    <property type="match status" value="1"/>
</dbReference>
<reference evidence="2 3" key="1">
    <citation type="submission" date="2020-07" db="EMBL/GenBank/DDBJ databases">
        <title>Luteimonas sp. SJ-92.</title>
        <authorList>
            <person name="Huang X.-X."/>
            <person name="Xu L."/>
            <person name="Sun J.-Q."/>
        </authorList>
    </citation>
    <scope>NUCLEOTIDE SEQUENCE [LARGE SCALE GENOMIC DNA]</scope>
    <source>
        <strain evidence="2 3">SJ-92</strain>
    </source>
</reference>
<dbReference type="AlphaFoldDB" id="A0A853J7H7"/>
<organism evidence="2 3">
    <name type="scientific">Luteimonas salinisoli</name>
    <dbReference type="NCBI Taxonomy" id="2752307"/>
    <lineage>
        <taxon>Bacteria</taxon>
        <taxon>Pseudomonadati</taxon>
        <taxon>Pseudomonadota</taxon>
        <taxon>Gammaproteobacteria</taxon>
        <taxon>Lysobacterales</taxon>
        <taxon>Lysobacteraceae</taxon>
        <taxon>Luteimonas</taxon>
    </lineage>
</organism>
<evidence type="ECO:0000259" key="1">
    <source>
        <dbReference type="Pfam" id="PF13409"/>
    </source>
</evidence>
<evidence type="ECO:0000313" key="3">
    <source>
        <dbReference type="Proteomes" id="UP000578091"/>
    </source>
</evidence>
<proteinExistence type="predicted"/>
<dbReference type="Gene3D" id="3.40.30.10">
    <property type="entry name" value="Glutaredoxin"/>
    <property type="match status" value="1"/>
</dbReference>
<dbReference type="GO" id="GO:0016740">
    <property type="term" value="F:transferase activity"/>
    <property type="evidence" value="ECO:0007669"/>
    <property type="project" value="UniProtKB-KW"/>
</dbReference>
<keyword evidence="2" id="KW-0808">Transferase</keyword>
<dbReference type="Gene3D" id="1.20.1050.10">
    <property type="match status" value="1"/>
</dbReference>
<gene>
    <name evidence="2" type="ORF">H0E84_01415</name>
</gene>
<protein>
    <submittedName>
        <fullName evidence="2">Glutathione S-transferase domain-containing protein</fullName>
    </submittedName>
</protein>
<keyword evidence="3" id="KW-1185">Reference proteome</keyword>
<feature type="domain" description="GST N-terminal" evidence="1">
    <location>
        <begin position="9"/>
        <end position="61"/>
    </location>
</feature>
<dbReference type="Proteomes" id="UP000578091">
    <property type="component" value="Unassembled WGS sequence"/>
</dbReference>
<name>A0A853J7H7_9GAMM</name>
<dbReference type="EMBL" id="JACCKA010000009">
    <property type="protein sequence ID" value="NZA25033.1"/>
    <property type="molecule type" value="Genomic_DNA"/>
</dbReference>
<comment type="caution">
    <text evidence="2">The sequence shown here is derived from an EMBL/GenBank/DDBJ whole genome shotgun (WGS) entry which is preliminary data.</text>
</comment>
<evidence type="ECO:0000313" key="2">
    <source>
        <dbReference type="EMBL" id="NZA25033.1"/>
    </source>
</evidence>
<sequence length="203" mass="22305">MGIVGRSSSHFTRVTRIFAAELRVDYDFEVVPDLMATDAAAFGGNPALRLPVLRTPDGPWFGAISICRELWRRSAQRPAVAWPEDLDRPFAANAQELVLQAMSTEVALIMGAATGAGAGQRQAKLRASLLGSLAWLEEHATRALAMQPPRRAFGTLEVTLYCLLDHLEFREVLPLAPYPRLRGLRDGFGARPSAVATGYRFDR</sequence>